<keyword evidence="11" id="KW-0227">DNA damage</keyword>
<dbReference type="Pfam" id="PF03372">
    <property type="entry name" value="Exo_endo_phos"/>
    <property type="match status" value="1"/>
</dbReference>
<protein>
    <recommendedName>
        <fullName evidence="4">exodeoxyribonuclease III</fullName>
        <ecNumber evidence="4">3.1.11.2</ecNumber>
    </recommendedName>
</protein>
<evidence type="ECO:0000256" key="8">
    <source>
        <dbReference type="PIRSR" id="PIRSR604808-1"/>
    </source>
</evidence>
<comment type="cofactor">
    <cofactor evidence="9 11">
        <name>Mg(2+)</name>
        <dbReference type="ChEBI" id="CHEBI:18420"/>
    </cofactor>
    <cofactor evidence="9 11">
        <name>Mn(2+)</name>
        <dbReference type="ChEBI" id="CHEBI:29035"/>
    </cofactor>
    <text evidence="9 11">Probably binds two magnesium or manganese ions per subunit.</text>
</comment>
<feature type="domain" description="Endonuclease/exonuclease/phosphatase" evidence="12">
    <location>
        <begin position="61"/>
        <end position="300"/>
    </location>
</feature>
<evidence type="ECO:0000256" key="11">
    <source>
        <dbReference type="RuleBase" id="RU362131"/>
    </source>
</evidence>
<feature type="binding site" evidence="9">
    <location>
        <position position="62"/>
    </location>
    <ligand>
        <name>Mg(2+)</name>
        <dbReference type="ChEBI" id="CHEBI:18420"/>
        <label>1</label>
    </ligand>
</feature>
<evidence type="ECO:0000256" key="10">
    <source>
        <dbReference type="PIRSR" id="PIRSR604808-3"/>
    </source>
</evidence>
<dbReference type="CDD" id="cd09087">
    <property type="entry name" value="Ape1-like_AP-endo"/>
    <property type="match status" value="1"/>
</dbReference>
<dbReference type="GO" id="GO:0009792">
    <property type="term" value="P:embryo development ending in birth or egg hatching"/>
    <property type="evidence" value="ECO:0007669"/>
    <property type="project" value="EnsemblMetazoa"/>
</dbReference>
<evidence type="ECO:0000256" key="2">
    <source>
        <dbReference type="ARBA" id="ARBA00001936"/>
    </source>
</evidence>
<feature type="binding site" evidence="9">
    <location>
        <position position="300"/>
    </location>
    <ligand>
        <name>Mg(2+)</name>
        <dbReference type="ChEBI" id="CHEBI:18420"/>
        <label>1</label>
    </ligand>
</feature>
<keyword evidence="7 9" id="KW-0460">Magnesium</keyword>
<dbReference type="EnsemblMetazoa" id="PPA46888.1">
    <property type="protein sequence ID" value="PPA46888.1"/>
    <property type="gene ID" value="WBGene00304667"/>
</dbReference>
<evidence type="ECO:0000256" key="1">
    <source>
        <dbReference type="ARBA" id="ARBA00000493"/>
    </source>
</evidence>
<evidence type="ECO:0000256" key="9">
    <source>
        <dbReference type="PIRSR" id="PIRSR604808-2"/>
    </source>
</evidence>
<dbReference type="GO" id="GO:0008311">
    <property type="term" value="F:double-stranded DNA 3'-5' DNA exonuclease activity"/>
    <property type="evidence" value="ECO:0000318"/>
    <property type="project" value="GO_Central"/>
</dbReference>
<keyword evidence="5 9" id="KW-0479">Metal-binding</keyword>
<evidence type="ECO:0000313" key="14">
    <source>
        <dbReference type="Proteomes" id="UP000005239"/>
    </source>
</evidence>
<evidence type="ECO:0000256" key="7">
    <source>
        <dbReference type="ARBA" id="ARBA00022842"/>
    </source>
</evidence>
<feature type="active site" evidence="8">
    <location>
        <position position="162"/>
    </location>
</feature>
<dbReference type="GO" id="GO:0003677">
    <property type="term" value="F:DNA binding"/>
    <property type="evidence" value="ECO:0007669"/>
    <property type="project" value="InterPro"/>
</dbReference>
<feature type="binding site" evidence="9">
    <location>
        <position position="299"/>
    </location>
    <ligand>
        <name>Mg(2+)</name>
        <dbReference type="ChEBI" id="CHEBI:18420"/>
        <label>1</label>
    </ligand>
</feature>
<dbReference type="InterPro" id="IPR005135">
    <property type="entry name" value="Endo/exonuclease/phosphatase"/>
</dbReference>
<feature type="site" description="Transition state stabilizer" evidence="10">
    <location>
        <position position="203"/>
    </location>
</feature>
<dbReference type="GO" id="GO:0006284">
    <property type="term" value="P:base-excision repair"/>
    <property type="evidence" value="ECO:0000318"/>
    <property type="project" value="GO_Central"/>
</dbReference>
<dbReference type="GO" id="GO:0005634">
    <property type="term" value="C:nucleus"/>
    <property type="evidence" value="ECO:0000318"/>
    <property type="project" value="GO_Central"/>
</dbReference>
<keyword evidence="11" id="KW-0234">DNA repair</keyword>
<dbReference type="GO" id="GO:0046872">
    <property type="term" value="F:metal ion binding"/>
    <property type="evidence" value="ECO:0007669"/>
    <property type="project" value="UniProtKB-KW"/>
</dbReference>
<keyword evidence="6" id="KW-0378">Hydrolase</keyword>
<dbReference type="PROSITE" id="PS51435">
    <property type="entry name" value="AP_NUCLEASE_F1_4"/>
    <property type="match status" value="1"/>
</dbReference>
<dbReference type="OrthoDB" id="498125at2759"/>
<dbReference type="GO" id="GO:0003906">
    <property type="term" value="F:DNA-(apurinic or apyrimidinic site) endonuclease activity"/>
    <property type="evidence" value="ECO:0000318"/>
    <property type="project" value="GO_Central"/>
</dbReference>
<feature type="binding site" evidence="9">
    <location>
        <position position="203"/>
    </location>
    <ligand>
        <name>Mg(2+)</name>
        <dbReference type="ChEBI" id="CHEBI:18420"/>
        <label>1</label>
    </ligand>
</feature>
<keyword evidence="9" id="KW-0464">Manganese</keyword>
<dbReference type="PANTHER" id="PTHR22748:SF6">
    <property type="entry name" value="DNA-(APURINIC OR APYRIMIDINIC SITE) ENDONUCLEASE"/>
    <property type="match status" value="1"/>
</dbReference>
<feature type="active site" description="Proton acceptor" evidence="8">
    <location>
        <position position="300"/>
    </location>
</feature>
<dbReference type="InterPro" id="IPR020848">
    <property type="entry name" value="AP_endonuclease_F1_CS"/>
</dbReference>
<accession>A0A8R1V641</accession>
<comment type="catalytic activity">
    <reaction evidence="1">
        <text>Exonucleolytic cleavage in the 3'- to 5'-direction to yield nucleoside 5'-phosphates.</text>
        <dbReference type="EC" id="3.1.11.2"/>
    </reaction>
</comment>
<evidence type="ECO:0000256" key="5">
    <source>
        <dbReference type="ARBA" id="ARBA00022723"/>
    </source>
</evidence>
<evidence type="ECO:0000313" key="13">
    <source>
        <dbReference type="EnsemblMetazoa" id="PPA46888.1"/>
    </source>
</evidence>
<reference evidence="13" key="2">
    <citation type="submission" date="2022-06" db="UniProtKB">
        <authorList>
            <consortium name="EnsemblMetazoa"/>
        </authorList>
    </citation>
    <scope>IDENTIFICATION</scope>
    <source>
        <strain evidence="13">PS312</strain>
    </source>
</reference>
<comment type="similarity">
    <text evidence="3 11">Belongs to the DNA repair enzymes AP/ExoA family.</text>
</comment>
<dbReference type="NCBIfam" id="TIGR00195">
    <property type="entry name" value="exoDNase_III"/>
    <property type="match status" value="1"/>
</dbReference>
<dbReference type="Gene3D" id="3.60.10.10">
    <property type="entry name" value="Endonuclease/exonuclease/phosphatase"/>
    <property type="match status" value="1"/>
</dbReference>
<evidence type="ECO:0000259" key="12">
    <source>
        <dbReference type="Pfam" id="PF03372"/>
    </source>
</evidence>
<gene>
    <name evidence="13" type="primary">WBGene00304667</name>
</gene>
<feature type="binding site" evidence="9">
    <location>
        <position position="90"/>
    </location>
    <ligand>
        <name>Mg(2+)</name>
        <dbReference type="ChEBI" id="CHEBI:18420"/>
        <label>1</label>
    </ligand>
</feature>
<evidence type="ECO:0000256" key="4">
    <source>
        <dbReference type="ARBA" id="ARBA00012115"/>
    </source>
</evidence>
<evidence type="ECO:0000256" key="6">
    <source>
        <dbReference type="ARBA" id="ARBA00022801"/>
    </source>
</evidence>
<dbReference type="GO" id="GO:0008081">
    <property type="term" value="F:phosphoric diester hydrolase activity"/>
    <property type="evidence" value="ECO:0000318"/>
    <property type="project" value="GO_Central"/>
</dbReference>
<dbReference type="SUPFAM" id="SSF56219">
    <property type="entry name" value="DNase I-like"/>
    <property type="match status" value="1"/>
</dbReference>
<comment type="cofactor">
    <cofactor evidence="2">
        <name>Mn(2+)</name>
        <dbReference type="ChEBI" id="CHEBI:29035"/>
    </cofactor>
</comment>
<proteinExistence type="inferred from homology"/>
<dbReference type="PROSITE" id="PS00728">
    <property type="entry name" value="AP_NUCLEASE_F1_3"/>
    <property type="match status" value="1"/>
</dbReference>
<dbReference type="InterPro" id="IPR036691">
    <property type="entry name" value="Endo/exonu/phosph_ase_sf"/>
</dbReference>
<keyword evidence="14" id="KW-1185">Reference proteome</keyword>
<sequence length="309" mass="34726">MSFIRFGIRLGRVWAMSKRPLSSSSMKLAPIFETRVKKSKECTDSTGAADNTPKERTIICWNVAGARAWVKKGGHSILDNFNADIVFIGETKCEAIPCELSAVLKGYHSTLLNSNKKGYAGVALFSKEKPLNLWKGIGVDEFDDSGRLIIAEYANFYFIGAYVPNSGSGLVNLEKRGRWEQIMRQKLIDLDGKKAVIYGGDLNVAHKEIDLANPKSNANKTPGFTDQERDDMTKMLDCGFVDTFRNLHGERVAYTFWSFMRGARDKNIGWRLDYFLTSNRILDNVSVSDMIEDENKTSDHCPIILKITI</sequence>
<dbReference type="NCBIfam" id="TIGR00633">
    <property type="entry name" value="xth"/>
    <property type="match status" value="1"/>
</dbReference>
<dbReference type="GO" id="GO:0002119">
    <property type="term" value="P:nematode larval development"/>
    <property type="evidence" value="ECO:0007669"/>
    <property type="project" value="EnsemblMetazoa"/>
</dbReference>
<feature type="site" description="Interaction with DNA substrate" evidence="10">
    <location>
        <position position="300"/>
    </location>
</feature>
<feature type="site" description="Important for catalytic activity" evidence="10">
    <location>
        <position position="273"/>
    </location>
</feature>
<dbReference type="Proteomes" id="UP000005239">
    <property type="component" value="Unassembled WGS sequence"/>
</dbReference>
<feature type="active site" description="Proton donor/acceptor" evidence="8">
    <location>
        <position position="201"/>
    </location>
</feature>
<name>A0A8R1V641_PRIPA</name>
<feature type="binding site" evidence="9">
    <location>
        <position position="201"/>
    </location>
    <ligand>
        <name>Mg(2+)</name>
        <dbReference type="ChEBI" id="CHEBI:18420"/>
        <label>1</label>
    </ligand>
</feature>
<organism evidence="13 14">
    <name type="scientific">Pristionchus pacificus</name>
    <name type="common">Parasitic nematode worm</name>
    <dbReference type="NCBI Taxonomy" id="54126"/>
    <lineage>
        <taxon>Eukaryota</taxon>
        <taxon>Metazoa</taxon>
        <taxon>Ecdysozoa</taxon>
        <taxon>Nematoda</taxon>
        <taxon>Chromadorea</taxon>
        <taxon>Rhabditida</taxon>
        <taxon>Rhabditina</taxon>
        <taxon>Diplogasteromorpha</taxon>
        <taxon>Diplogasteroidea</taxon>
        <taxon>Neodiplogasteridae</taxon>
        <taxon>Pristionchus</taxon>
    </lineage>
</organism>
<reference evidence="14" key="1">
    <citation type="journal article" date="2008" name="Nat. Genet.">
        <title>The Pristionchus pacificus genome provides a unique perspective on nematode lifestyle and parasitism.</title>
        <authorList>
            <person name="Dieterich C."/>
            <person name="Clifton S.W."/>
            <person name="Schuster L.N."/>
            <person name="Chinwalla A."/>
            <person name="Delehaunty K."/>
            <person name="Dinkelacker I."/>
            <person name="Fulton L."/>
            <person name="Fulton R."/>
            <person name="Godfrey J."/>
            <person name="Minx P."/>
            <person name="Mitreva M."/>
            <person name="Roeseler W."/>
            <person name="Tian H."/>
            <person name="Witte H."/>
            <person name="Yang S.P."/>
            <person name="Wilson R.K."/>
            <person name="Sommer R.J."/>
        </authorList>
    </citation>
    <scope>NUCLEOTIDE SEQUENCE [LARGE SCALE GENOMIC DNA]</scope>
    <source>
        <strain evidence="14">PS312</strain>
    </source>
</reference>
<dbReference type="EC" id="3.1.11.2" evidence="4"/>
<dbReference type="PANTHER" id="PTHR22748">
    <property type="entry name" value="AP ENDONUCLEASE"/>
    <property type="match status" value="1"/>
</dbReference>
<dbReference type="AlphaFoldDB" id="A0A8R1V641"/>
<dbReference type="InterPro" id="IPR004808">
    <property type="entry name" value="AP_endonuc_1"/>
</dbReference>
<evidence type="ECO:0000256" key="3">
    <source>
        <dbReference type="ARBA" id="ARBA00007092"/>
    </source>
</evidence>